<dbReference type="Pfam" id="PF13635">
    <property type="entry name" value="DUF4143"/>
    <property type="match status" value="1"/>
</dbReference>
<dbReference type="AlphaFoldDB" id="A0AA96VD40"/>
<accession>A0AA96VD40</accession>
<dbReference type="InterPro" id="IPR011335">
    <property type="entry name" value="Restrct_endonuc-II-like"/>
</dbReference>
<organism evidence="3 4">
    <name type="scientific">Methanolapillus millepedarum</name>
    <dbReference type="NCBI Taxonomy" id="3028296"/>
    <lineage>
        <taxon>Archaea</taxon>
        <taxon>Methanobacteriati</taxon>
        <taxon>Methanobacteriota</taxon>
        <taxon>Stenosarchaea group</taxon>
        <taxon>Methanomicrobia</taxon>
        <taxon>Methanosarcinales</taxon>
        <taxon>Methanosarcinaceae</taxon>
        <taxon>Methanolapillus</taxon>
    </lineage>
</organism>
<dbReference type="PANTHER" id="PTHR33295">
    <property type="entry name" value="ATPASE"/>
    <property type="match status" value="1"/>
</dbReference>
<evidence type="ECO:0000259" key="2">
    <source>
        <dbReference type="Pfam" id="PF13635"/>
    </source>
</evidence>
<evidence type="ECO:0000313" key="3">
    <source>
        <dbReference type="EMBL" id="WNY24527.1"/>
    </source>
</evidence>
<dbReference type="SUPFAM" id="SSF52540">
    <property type="entry name" value="P-loop containing nucleoside triphosphate hydrolases"/>
    <property type="match status" value="1"/>
</dbReference>
<dbReference type="InterPro" id="IPR041682">
    <property type="entry name" value="AAA_14"/>
</dbReference>
<sequence length="423" mass="49113">MSERLKRIENYNFWNGNVPELGFQRIAYTDKVFSYVGNRLVKVLIGQRRVGKSYLLRQIAHRLIQSGVLPQNILYINKEFTAFDFLSDSRSLEELFLLYKSELKPVGKVYLLLDEIQNIDGWEHFVNSYSQDFTSEYEIFVTGSNSEMLSGELASLLSGRYVEFLVLPFGFTEYAELKKQTISKETYLKYLNEGGLPELFYLPGGDIQFNYISAVKDTILLRDIVQRYNIKDAKLLEDIFTYLVNNTSQLLSISNIVSYFASKNRKTNYETVSSYIGYIENAFLIHKAERYQIQGKETISGTAKYYMNDLSYQNLYPGFSSGAGYMLENAVYLELLRNGYKVYVGNLKNKDKEVDFVALRGNRVIYLQCAYLLSDEKTIEREYSALMEIKDNYEKVVVTLDDYSFPQREGIIHAQAWKLHEIL</sequence>
<dbReference type="SUPFAM" id="SSF52980">
    <property type="entry name" value="Restriction endonuclease-like"/>
    <property type="match status" value="1"/>
</dbReference>
<dbReference type="InterPro" id="IPR025420">
    <property type="entry name" value="DUF4143"/>
</dbReference>
<name>A0AA96VD40_9EURY</name>
<dbReference type="GeneID" id="89229173"/>
<keyword evidence="4" id="KW-1185">Reference proteome</keyword>
<proteinExistence type="predicted"/>
<dbReference type="Pfam" id="PF13173">
    <property type="entry name" value="AAA_14"/>
    <property type="match status" value="1"/>
</dbReference>
<evidence type="ECO:0008006" key="5">
    <source>
        <dbReference type="Google" id="ProtNLM"/>
    </source>
</evidence>
<evidence type="ECO:0000259" key="1">
    <source>
        <dbReference type="Pfam" id="PF13173"/>
    </source>
</evidence>
<feature type="domain" description="AAA" evidence="1">
    <location>
        <begin position="39"/>
        <end position="174"/>
    </location>
</feature>
<dbReference type="RefSeq" id="WP_338102615.1">
    <property type="nucleotide sequence ID" value="NZ_CP131060.1"/>
</dbReference>
<dbReference type="EMBL" id="CP131060">
    <property type="protein sequence ID" value="WNY24527.1"/>
    <property type="molecule type" value="Genomic_DNA"/>
</dbReference>
<dbReference type="InterPro" id="IPR027417">
    <property type="entry name" value="P-loop_NTPase"/>
</dbReference>
<reference evidence="3 4" key="1">
    <citation type="submission" date="2023-07" db="EMBL/GenBank/DDBJ databases">
        <title>Closed genoem sequence of Methanosarcinaceae archaeon Ac7.</title>
        <authorList>
            <person name="Poehlein A."/>
            <person name="Protasov E."/>
            <person name="Platt K."/>
            <person name="Reeh H."/>
            <person name="Daniel R."/>
            <person name="Brune A."/>
        </authorList>
    </citation>
    <scope>NUCLEOTIDE SEQUENCE [LARGE SCALE GENOMIC DNA]</scope>
    <source>
        <strain evidence="3 4">Ac7</strain>
    </source>
</reference>
<dbReference type="PANTHER" id="PTHR33295:SF20">
    <property type="entry name" value="ATPASE"/>
    <property type="match status" value="1"/>
</dbReference>
<evidence type="ECO:0000313" key="4">
    <source>
        <dbReference type="Proteomes" id="UP001303587"/>
    </source>
</evidence>
<feature type="domain" description="DUF4143" evidence="2">
    <location>
        <begin position="222"/>
        <end position="370"/>
    </location>
</feature>
<protein>
    <recommendedName>
        <fullName evidence="5">ATP-binding protein</fullName>
    </recommendedName>
</protein>
<gene>
    <name evidence="3" type="ORF">MsAc7_00490</name>
</gene>
<dbReference type="Proteomes" id="UP001303587">
    <property type="component" value="Chromosome"/>
</dbReference>